<reference evidence="3" key="1">
    <citation type="submission" date="2022-08" db="EMBL/GenBank/DDBJ databases">
        <authorList>
            <consortium name="DOE Joint Genome Institute"/>
            <person name="Min B."/>
            <person name="Riley R."/>
            <person name="Sierra-Patev S."/>
            <person name="Naranjo-Ortiz M."/>
            <person name="Looney B."/>
            <person name="Konkel Z."/>
            <person name="Slot J.C."/>
            <person name="Sakamoto Y."/>
            <person name="Steenwyk J.L."/>
            <person name="Rokas A."/>
            <person name="Carro J."/>
            <person name="Camarero S."/>
            <person name="Ferreira P."/>
            <person name="Molpeceres G."/>
            <person name="Ruiz-Duenas F.J."/>
            <person name="Serrano A."/>
            <person name="Henrissat B."/>
            <person name="Drula E."/>
            <person name="Hughes K.W."/>
            <person name="Mata J.L."/>
            <person name="Ishikawa N.K."/>
            <person name="Vargas-Isla R."/>
            <person name="Ushijima S."/>
            <person name="Smith C.A."/>
            <person name="Ahrendt S."/>
            <person name="Andreopoulos W."/>
            <person name="He G."/>
            <person name="Labutti K."/>
            <person name="Lipzen A."/>
            <person name="Ng V."/>
            <person name="Sandor L."/>
            <person name="Barry K."/>
            <person name="Martinez A.T."/>
            <person name="Xiao Y."/>
            <person name="Gibbons J.G."/>
            <person name="Terashima K."/>
            <person name="Hibbett D.S."/>
            <person name="Grigoriev I.V."/>
        </authorList>
    </citation>
    <scope>NUCLEOTIDE SEQUENCE</scope>
    <source>
        <strain evidence="3">TFB9207</strain>
    </source>
</reference>
<organism evidence="3 4">
    <name type="scientific">Lentinula raphanica</name>
    <dbReference type="NCBI Taxonomy" id="153919"/>
    <lineage>
        <taxon>Eukaryota</taxon>
        <taxon>Fungi</taxon>
        <taxon>Dikarya</taxon>
        <taxon>Basidiomycota</taxon>
        <taxon>Agaricomycotina</taxon>
        <taxon>Agaricomycetes</taxon>
        <taxon>Agaricomycetidae</taxon>
        <taxon>Agaricales</taxon>
        <taxon>Marasmiineae</taxon>
        <taxon>Omphalotaceae</taxon>
        <taxon>Lentinula</taxon>
    </lineage>
</organism>
<feature type="domain" description="DUF6830" evidence="2">
    <location>
        <begin position="716"/>
        <end position="872"/>
    </location>
</feature>
<accession>A0AA38NYV4</accession>
<sequence>MLATCTTTLQSLSIASAPISTAPAPISTAPAPILTAPAPISTGITQSINANSSTSIPYHLVNNSQSTDDEGLNFDKETSSAGLPLPRSSPNPREHGGFFIESFSGAAAVVLAGRTALDEFNDDRFAEQRKTNLYYPFTSRKEWQLANWLLTSSLTMAEMDGFFKLEAATKNNPLSFRSAKELKARMDFLPPVARWKSKKMVVDPAYPTKKPLYLFYRDAIEVLQDIFKSPLVQDSLAFTPLRIFETAAKLNRVYDSWLSGERAWRLQAELPAGRTLIGTILSSDKTTISVMTGNRCAHPLLISIANIEHEHLSKASHHLLQLLALLPIPVYRHKSQEVRGVLENRLFHRCLDVVLRPLKLAAAIGVLMADPVGQVRICHTPCAAWILDTPEATLVSCVGGGGKTSPFTTAIYKDYGDPDSTGASLRRVEPTALLIRAGGTGLRASSDPSEFLQPEILHHWHKFFFDHDLKWCINVVGAEEIDFRYSPVQKRQGFRIFPEGISRLKQVTGRDQREIQRYIVAVITGATSNRFLLAIRALCDFRCAGQAPRFSDTTAFRVQRALNEFHEVKDEVLKLGARLNSKDDLWIIGRFRNSSVLPSIKSSGPIIQWDANKTERAHITLVKLPARSGNGREYEVQICWELDLHSRMRQFDLMTSMNDANVDFRTINDDNDLDEEASVPPKPMASPATVSTTSELQQRVLPVSEKLWGSTRPKKDFFSLAADLRNNPNAPKPLRALLANKGHTAFHLIREPDLKTHSVHDAQALFQLPDFPAALFDYLARAKSGTSTFTIAGRRMVHGVATQFPFTLKTWSKVNIQGKQYHNLLRPNDTRTVFATSPDAGSDWKFGRTDCVLINTDDQKVWPQSSLEGSHILCALKDSIF</sequence>
<dbReference type="EMBL" id="MU806755">
    <property type="protein sequence ID" value="KAJ3833178.1"/>
    <property type="molecule type" value="Genomic_DNA"/>
</dbReference>
<evidence type="ECO:0000259" key="2">
    <source>
        <dbReference type="Pfam" id="PF20722"/>
    </source>
</evidence>
<dbReference type="InterPro" id="IPR041078">
    <property type="entry name" value="Plavaka"/>
</dbReference>
<proteinExistence type="predicted"/>
<evidence type="ECO:0000313" key="3">
    <source>
        <dbReference type="EMBL" id="KAJ3833178.1"/>
    </source>
</evidence>
<dbReference type="AlphaFoldDB" id="A0AA38NYV4"/>
<feature type="region of interest" description="Disordered" evidence="1">
    <location>
        <begin position="67"/>
        <end position="91"/>
    </location>
</feature>
<dbReference type="Proteomes" id="UP001163846">
    <property type="component" value="Unassembled WGS sequence"/>
</dbReference>
<keyword evidence="4" id="KW-1185">Reference proteome</keyword>
<dbReference type="InterPro" id="IPR049233">
    <property type="entry name" value="DUF6830"/>
</dbReference>
<gene>
    <name evidence="3" type="ORF">F5878DRAFT_700623</name>
</gene>
<dbReference type="Pfam" id="PF18759">
    <property type="entry name" value="Plavaka"/>
    <property type="match status" value="1"/>
</dbReference>
<comment type="caution">
    <text evidence="3">The sequence shown here is derived from an EMBL/GenBank/DDBJ whole genome shotgun (WGS) entry which is preliminary data.</text>
</comment>
<evidence type="ECO:0000313" key="4">
    <source>
        <dbReference type="Proteomes" id="UP001163846"/>
    </source>
</evidence>
<evidence type="ECO:0000256" key="1">
    <source>
        <dbReference type="SAM" id="MobiDB-lite"/>
    </source>
</evidence>
<dbReference type="Pfam" id="PF20722">
    <property type="entry name" value="DUF6830"/>
    <property type="match status" value="1"/>
</dbReference>
<protein>
    <recommendedName>
        <fullName evidence="2">DUF6830 domain-containing protein</fullName>
    </recommendedName>
</protein>
<name>A0AA38NYV4_9AGAR</name>